<evidence type="ECO:0000256" key="2">
    <source>
        <dbReference type="ARBA" id="ARBA00017511"/>
    </source>
</evidence>
<dbReference type="GO" id="GO:0006893">
    <property type="term" value="P:Golgi to plasma membrane transport"/>
    <property type="evidence" value="ECO:0007669"/>
    <property type="project" value="TreeGrafter"/>
</dbReference>
<gene>
    <name evidence="8" type="ORF">BYL167_LOCUS20596</name>
</gene>
<dbReference type="GO" id="GO:0090522">
    <property type="term" value="P:vesicle tethering involved in exocytosis"/>
    <property type="evidence" value="ECO:0007669"/>
    <property type="project" value="InterPro"/>
</dbReference>
<sequence length="255" mass="28961">LVQICINTIHLENAMPFLEDYIVALVHGSTKQLGLRLQGASMLKDIRSLVEDRIHDKLNDKIDQCLDIASYDWMMQESMGVASDYITTTINFLENTFRAFTHLPTQLSQTTCLLACKHISTALMDKILSAEVKAISLGALEQMSLDLMQCEVFASKANIANLDSETLLLCFQDLRQLFDLIMDKQWSVYFEQYGDPDSPFGRVNPHTALTVVEKLREGLKRPLLLKFNRPALEKENIKLFETVSKDLRSLIIDTS</sequence>
<reference evidence="8" key="1">
    <citation type="submission" date="2021-02" db="EMBL/GenBank/DDBJ databases">
        <authorList>
            <person name="Nowell W R."/>
        </authorList>
    </citation>
    <scope>NUCLEOTIDE SEQUENCE</scope>
</reference>
<evidence type="ECO:0000259" key="7">
    <source>
        <dbReference type="Pfam" id="PF04091"/>
    </source>
</evidence>
<evidence type="ECO:0000256" key="6">
    <source>
        <dbReference type="ARBA" id="ARBA00082980"/>
    </source>
</evidence>
<dbReference type="AlphaFoldDB" id="A0A8S2QYH8"/>
<dbReference type="InterPro" id="IPR046361">
    <property type="entry name" value="EXOC6/Sec15_C"/>
</dbReference>
<organism evidence="8 9">
    <name type="scientific">Rotaria magnacalcarata</name>
    <dbReference type="NCBI Taxonomy" id="392030"/>
    <lineage>
        <taxon>Eukaryota</taxon>
        <taxon>Metazoa</taxon>
        <taxon>Spiralia</taxon>
        <taxon>Gnathifera</taxon>
        <taxon>Rotifera</taxon>
        <taxon>Eurotatoria</taxon>
        <taxon>Bdelloidea</taxon>
        <taxon>Philodinida</taxon>
        <taxon>Philodinidae</taxon>
        <taxon>Rotaria</taxon>
    </lineage>
</organism>
<evidence type="ECO:0000313" key="8">
    <source>
        <dbReference type="EMBL" id="CAF4132055.1"/>
    </source>
</evidence>
<accession>A0A8S2QYH8</accession>
<dbReference type="FunFam" id="1.20.58.670:FF:000002">
    <property type="entry name" value="Exocyst complex component"/>
    <property type="match status" value="1"/>
</dbReference>
<evidence type="ECO:0000256" key="4">
    <source>
        <dbReference type="ARBA" id="ARBA00022483"/>
    </source>
</evidence>
<dbReference type="PANTHER" id="PTHR12702:SF0">
    <property type="entry name" value="EXOCYST COMPLEX COMPONENT 6"/>
    <property type="match status" value="1"/>
</dbReference>
<protein>
    <recommendedName>
        <fullName evidence="2">Exocyst complex component 6</fullName>
    </recommendedName>
    <alternativeName>
        <fullName evidence="6">Exocyst complex component Sec15</fullName>
    </alternativeName>
</protein>
<dbReference type="InterPro" id="IPR042044">
    <property type="entry name" value="EXOC6PINT-1/Sec15/Tip20_C_dom2"/>
</dbReference>
<dbReference type="GO" id="GO:0006886">
    <property type="term" value="P:intracellular protein transport"/>
    <property type="evidence" value="ECO:0007669"/>
    <property type="project" value="InterPro"/>
</dbReference>
<evidence type="ECO:0000256" key="5">
    <source>
        <dbReference type="ARBA" id="ARBA00023054"/>
    </source>
</evidence>
<dbReference type="Pfam" id="PF04091">
    <property type="entry name" value="Sec15_C"/>
    <property type="match status" value="1"/>
</dbReference>
<evidence type="ECO:0000313" key="9">
    <source>
        <dbReference type="Proteomes" id="UP000681967"/>
    </source>
</evidence>
<evidence type="ECO:0000256" key="3">
    <source>
        <dbReference type="ARBA" id="ARBA00022448"/>
    </source>
</evidence>
<evidence type="ECO:0000256" key="1">
    <source>
        <dbReference type="ARBA" id="ARBA00007944"/>
    </source>
</evidence>
<keyword evidence="4" id="KW-0268">Exocytosis</keyword>
<comment type="caution">
    <text evidence="8">The sequence shown here is derived from an EMBL/GenBank/DDBJ whole genome shotgun (WGS) entry which is preliminary data.</text>
</comment>
<dbReference type="Gene3D" id="1.20.58.670">
    <property type="entry name" value="Dsl1p vesicle tethering complex, Tip20p subunit, domain D"/>
    <property type="match status" value="1"/>
</dbReference>
<dbReference type="GO" id="GO:0000145">
    <property type="term" value="C:exocyst"/>
    <property type="evidence" value="ECO:0007669"/>
    <property type="project" value="TreeGrafter"/>
</dbReference>
<comment type="similarity">
    <text evidence="1">Belongs to the SEC15 family.</text>
</comment>
<dbReference type="InterPro" id="IPR007225">
    <property type="entry name" value="EXOC6/Sec15"/>
</dbReference>
<feature type="non-terminal residue" evidence="8">
    <location>
        <position position="1"/>
    </location>
</feature>
<dbReference type="GO" id="GO:0016020">
    <property type="term" value="C:membrane"/>
    <property type="evidence" value="ECO:0007669"/>
    <property type="project" value="TreeGrafter"/>
</dbReference>
<dbReference type="Proteomes" id="UP000681967">
    <property type="component" value="Unassembled WGS sequence"/>
</dbReference>
<feature type="domain" description="Exocyst complex subunit EXOC6/Sec15 C-terminal" evidence="7">
    <location>
        <begin position="1"/>
        <end position="214"/>
    </location>
</feature>
<dbReference type="EMBL" id="CAJOBH010009108">
    <property type="protein sequence ID" value="CAF4132055.1"/>
    <property type="molecule type" value="Genomic_DNA"/>
</dbReference>
<name>A0A8S2QYH8_9BILA</name>
<keyword evidence="5" id="KW-0175">Coiled coil</keyword>
<proteinExistence type="inferred from homology"/>
<dbReference type="PANTHER" id="PTHR12702">
    <property type="entry name" value="SEC15"/>
    <property type="match status" value="1"/>
</dbReference>
<keyword evidence="3" id="KW-0813">Transport</keyword>